<feature type="domain" description="GIY-YIG" evidence="1">
    <location>
        <begin position="13"/>
        <end position="117"/>
    </location>
</feature>
<dbReference type="AlphaFoldDB" id="A0A269PFV6"/>
<accession>A0A269PFV6</accession>
<dbReference type="PROSITE" id="PS50164">
    <property type="entry name" value="GIY_YIG"/>
    <property type="match status" value="1"/>
</dbReference>
<name>A0A269PFV6_9CORY</name>
<reference evidence="2 3" key="1">
    <citation type="submission" date="2017-08" db="EMBL/GenBank/DDBJ databases">
        <authorList>
            <person name="de Groot N.N."/>
        </authorList>
    </citation>
    <scope>NUCLEOTIDE SEQUENCE [LARGE SCALE GENOMIC DNA]</scope>
    <source>
        <strain evidence="2 3">NBT06-6</strain>
    </source>
</reference>
<gene>
    <name evidence="2" type="ORF">CIG21_02695</name>
</gene>
<dbReference type="InterPro" id="IPR000305">
    <property type="entry name" value="GIY-YIG_endonuc"/>
</dbReference>
<sequence>MNSKLQIDADDSLSYYVYFLMKEPVTEPFKLENVIYVGKGKHNRWRQHFEATVKKEASNEELSEKEEALREIMDRHGGDKDVENFAYSVQWGLDESSALRLEALLIKILAKQPGVELKNAAAGHHQGEVFLPVGEARRYFGREDLVVERVAAGELGSFLPGSSRGEDDLCILVKGTSKELGPIRREVVLNMPPQVEGAVPVEAVPEEDAYRRGWDPTEPWTLEEASERARRYWSISAENVQVLRAIADDGRLRLAMLVRDPQHRKSVVRYTWQVEPGGDWFEYWGPTDEEGYRKSGKYGVPLGRAFAESEDDWLGKSPVRDDGDQFLATLTAGIGYAVVE</sequence>
<evidence type="ECO:0000259" key="1">
    <source>
        <dbReference type="PROSITE" id="PS50164"/>
    </source>
</evidence>
<proteinExistence type="predicted"/>
<dbReference type="Proteomes" id="UP000215771">
    <property type="component" value="Unassembled WGS sequence"/>
</dbReference>
<dbReference type="Pfam" id="PF22945">
    <property type="entry name" value="LEM-3_GIY-YIG"/>
    <property type="match status" value="1"/>
</dbReference>
<organism evidence="2 3">
    <name type="scientific">Corynebacterium hadale</name>
    <dbReference type="NCBI Taxonomy" id="2026255"/>
    <lineage>
        <taxon>Bacteria</taxon>
        <taxon>Bacillati</taxon>
        <taxon>Actinomycetota</taxon>
        <taxon>Actinomycetes</taxon>
        <taxon>Mycobacteriales</taxon>
        <taxon>Corynebacteriaceae</taxon>
        <taxon>Corynebacterium</taxon>
    </lineage>
</organism>
<dbReference type="RefSeq" id="WP_095275557.1">
    <property type="nucleotide sequence ID" value="NZ_CP047655.1"/>
</dbReference>
<evidence type="ECO:0000313" key="2">
    <source>
        <dbReference type="EMBL" id="PAJ71090.1"/>
    </source>
</evidence>
<protein>
    <recommendedName>
        <fullName evidence="1">GIY-YIG domain-containing protein</fullName>
    </recommendedName>
</protein>
<comment type="caution">
    <text evidence="2">The sequence shown here is derived from an EMBL/GenBank/DDBJ whole genome shotgun (WGS) entry which is preliminary data.</text>
</comment>
<evidence type="ECO:0000313" key="3">
    <source>
        <dbReference type="Proteomes" id="UP000215771"/>
    </source>
</evidence>
<dbReference type="EMBL" id="NQMQ01000002">
    <property type="protein sequence ID" value="PAJ71090.1"/>
    <property type="molecule type" value="Genomic_DNA"/>
</dbReference>